<dbReference type="Gene3D" id="1.10.10.10">
    <property type="entry name" value="Winged helix-like DNA-binding domain superfamily/Winged helix DNA-binding domain"/>
    <property type="match status" value="1"/>
</dbReference>
<evidence type="ECO:0000256" key="2">
    <source>
        <dbReference type="ARBA" id="ARBA00023125"/>
    </source>
</evidence>
<dbReference type="InterPro" id="IPR011711">
    <property type="entry name" value="GntR_C"/>
</dbReference>
<dbReference type="InterPro" id="IPR036388">
    <property type="entry name" value="WH-like_DNA-bd_sf"/>
</dbReference>
<dbReference type="PANTHER" id="PTHR43537:SF24">
    <property type="entry name" value="GLUCONATE OPERON TRANSCRIPTIONAL REPRESSOR"/>
    <property type="match status" value="1"/>
</dbReference>
<dbReference type="InterPro" id="IPR036390">
    <property type="entry name" value="WH_DNA-bd_sf"/>
</dbReference>
<organism evidence="5 6">
    <name type="scientific">Streptomyces gamaensis</name>
    <dbReference type="NCBI Taxonomy" id="1763542"/>
    <lineage>
        <taxon>Bacteria</taxon>
        <taxon>Bacillati</taxon>
        <taxon>Actinomycetota</taxon>
        <taxon>Actinomycetes</taxon>
        <taxon>Kitasatosporales</taxon>
        <taxon>Streptomycetaceae</taxon>
        <taxon>Streptomyces</taxon>
    </lineage>
</organism>
<keyword evidence="6" id="KW-1185">Reference proteome</keyword>
<dbReference type="SMART" id="SM00345">
    <property type="entry name" value="HTH_GNTR"/>
    <property type="match status" value="1"/>
</dbReference>
<dbReference type="InterPro" id="IPR000524">
    <property type="entry name" value="Tscrpt_reg_HTH_GntR"/>
</dbReference>
<dbReference type="CDD" id="cd07377">
    <property type="entry name" value="WHTH_GntR"/>
    <property type="match status" value="1"/>
</dbReference>
<proteinExistence type="predicted"/>
<gene>
    <name evidence="5" type="ORF">ACFP1Z_31420</name>
</gene>
<evidence type="ECO:0000256" key="3">
    <source>
        <dbReference type="ARBA" id="ARBA00023163"/>
    </source>
</evidence>
<comment type="caution">
    <text evidence="5">The sequence shown here is derived from an EMBL/GenBank/DDBJ whole genome shotgun (WGS) entry which is preliminary data.</text>
</comment>
<dbReference type="SUPFAM" id="SSF46785">
    <property type="entry name" value="Winged helix' DNA-binding domain"/>
    <property type="match status" value="1"/>
</dbReference>
<keyword evidence="3" id="KW-0804">Transcription</keyword>
<feature type="domain" description="HTH gntR-type" evidence="4">
    <location>
        <begin position="5"/>
        <end position="72"/>
    </location>
</feature>
<name>A0ABW0Z769_9ACTN</name>
<dbReference type="Gene3D" id="1.20.120.530">
    <property type="entry name" value="GntR ligand-binding domain-like"/>
    <property type="match status" value="1"/>
</dbReference>
<evidence type="ECO:0000313" key="6">
    <source>
        <dbReference type="Proteomes" id="UP001596083"/>
    </source>
</evidence>
<dbReference type="RefSeq" id="WP_390321137.1">
    <property type="nucleotide sequence ID" value="NZ_JBHSPB010000032.1"/>
</dbReference>
<dbReference type="PROSITE" id="PS50949">
    <property type="entry name" value="HTH_GNTR"/>
    <property type="match status" value="1"/>
</dbReference>
<dbReference type="PRINTS" id="PR00035">
    <property type="entry name" value="HTHGNTR"/>
</dbReference>
<evidence type="ECO:0000313" key="5">
    <source>
        <dbReference type="EMBL" id="MFC5724671.1"/>
    </source>
</evidence>
<dbReference type="SMART" id="SM00895">
    <property type="entry name" value="FCD"/>
    <property type="match status" value="1"/>
</dbReference>
<keyword evidence="1" id="KW-0805">Transcription regulation</keyword>
<dbReference type="Pfam" id="PF00392">
    <property type="entry name" value="GntR"/>
    <property type="match status" value="1"/>
</dbReference>
<keyword evidence="2" id="KW-0238">DNA-binding</keyword>
<reference evidence="6" key="1">
    <citation type="journal article" date="2019" name="Int. J. Syst. Evol. Microbiol.">
        <title>The Global Catalogue of Microorganisms (GCM) 10K type strain sequencing project: providing services to taxonomists for standard genome sequencing and annotation.</title>
        <authorList>
            <consortium name="The Broad Institute Genomics Platform"/>
            <consortium name="The Broad Institute Genome Sequencing Center for Infectious Disease"/>
            <person name="Wu L."/>
            <person name="Ma J."/>
        </authorList>
    </citation>
    <scope>NUCLEOTIDE SEQUENCE [LARGE SCALE GENOMIC DNA]</scope>
    <source>
        <strain evidence="6">CGMCC 4.7304</strain>
    </source>
</reference>
<dbReference type="Proteomes" id="UP001596083">
    <property type="component" value="Unassembled WGS sequence"/>
</dbReference>
<evidence type="ECO:0000259" key="4">
    <source>
        <dbReference type="PROSITE" id="PS50949"/>
    </source>
</evidence>
<dbReference type="SUPFAM" id="SSF48008">
    <property type="entry name" value="GntR ligand-binding domain-like"/>
    <property type="match status" value="1"/>
</dbReference>
<dbReference type="Pfam" id="PF07729">
    <property type="entry name" value="FCD"/>
    <property type="match status" value="1"/>
</dbReference>
<dbReference type="PANTHER" id="PTHR43537">
    <property type="entry name" value="TRANSCRIPTIONAL REGULATOR, GNTR FAMILY"/>
    <property type="match status" value="1"/>
</dbReference>
<dbReference type="InterPro" id="IPR008920">
    <property type="entry name" value="TF_FadR/GntR_C"/>
</dbReference>
<dbReference type="EMBL" id="JBHSPB010000032">
    <property type="protein sequence ID" value="MFC5724671.1"/>
    <property type="molecule type" value="Genomic_DNA"/>
</dbReference>
<protein>
    <submittedName>
        <fullName evidence="5">GntR family transcriptional regulator</fullName>
    </submittedName>
</protein>
<sequence length="220" mass="23277">MSRGTPAADRAYEHVKTQLLDGTYAGGALLSEGAVAAELGVSRTPVREAFLRLQSEGFLRLYPKRGALVVPVSLSAGREIMETRLLLETYALDTVTARGEEALKELGGELAAADAGPPSAGGGTVEAARDFHSRLLSAAGNSVVGGIYASLWDQQRRLAEASLTGPEHAAEDIEEHHRIARALQEGDAHTARALLQEHISGILRRLGLSSTDLRLPAPPS</sequence>
<evidence type="ECO:0000256" key="1">
    <source>
        <dbReference type="ARBA" id="ARBA00023015"/>
    </source>
</evidence>
<accession>A0ABW0Z769</accession>